<evidence type="ECO:0000256" key="4">
    <source>
        <dbReference type="ARBA" id="ARBA00022989"/>
    </source>
</evidence>
<keyword evidence="9" id="KW-0732">Signal</keyword>
<keyword evidence="5 8" id="KW-0472">Membrane</keyword>
<evidence type="ECO:0000256" key="1">
    <source>
        <dbReference type="ARBA" id="ARBA00004651"/>
    </source>
</evidence>
<evidence type="ECO:0000256" key="8">
    <source>
        <dbReference type="SAM" id="Phobius"/>
    </source>
</evidence>
<feature type="transmembrane region" description="Helical" evidence="8">
    <location>
        <begin position="365"/>
        <end position="384"/>
    </location>
</feature>
<gene>
    <name evidence="11" type="primary">LOC108017693</name>
</gene>
<protein>
    <recommendedName>
        <fullName evidence="12">Ionotropic receptor</fullName>
    </recommendedName>
</protein>
<sequence length="587" mass="68487">MAWFIIILLWLGNSRAQFVDITSQTEPDLEERLFGLLLRLQTEKIYDTLLIYGRDCAFPSLSSRLQVPTVLVSSGSTNFEWNFSSLTLILSCDIQAEREENYRTLMKLHLARRLILLRGDFQPESVCDFYSKKDQYNIAMVKENFDQFGVVYSCRLFQDQKYEKINFSEDKPIFIEQFRNMHGAPIRSFPDVSPPGCMAYRDPKTGEEKYIGFVADLLNNFVTKVNATLSMQMELAKNEEDLSFVNITNWAAQDLLDIGMSEALSFRMTNFDSMSYPYLMSSFCFMIPLPDKMPNSEIYMAIVTPPVLIVLFIIFCIISVMLIYIQKKSWRALSVTSVLLNDICVRGFLAQPFPVPRHSSKKLKLVLMIICFCSVITTTMYLAYLQTFLWAPPVDPFMTSFADVEKSRYKMAITTYDVDAVNSLNVSKDKVVVLESNKFGHLRGTFNDKYIYPVTAVRWMTFEKQQDNFAYPLFYYSETLCVNYFDILGFPIRRYLPYRHLFEEHMLRQKEFGLTKLWLDRSFGDMLRLNYSTIKDFNPPLLNDYVEVHNLYWVFGLYFAGLALASICFIQELLTPLGRWRFRILKL</sequence>
<dbReference type="PANTHER" id="PTHR42643:SF41">
    <property type="entry name" value="IONOTROPIC RECEPTOR 20A-RELATED"/>
    <property type="match status" value="1"/>
</dbReference>
<comment type="subcellular location">
    <subcellularLocation>
        <location evidence="1">Cell membrane</location>
        <topology evidence="1">Multi-pass membrane protein</topology>
    </subcellularLocation>
</comment>
<keyword evidence="6" id="KW-0675">Receptor</keyword>
<accession>A0ABM4TN40</accession>
<dbReference type="GeneID" id="108017693"/>
<dbReference type="Proteomes" id="UP001652628">
    <property type="component" value="Chromosome 2R"/>
</dbReference>
<evidence type="ECO:0000313" key="11">
    <source>
        <dbReference type="RefSeq" id="XP_070851381.1"/>
    </source>
</evidence>
<dbReference type="InterPro" id="IPR052192">
    <property type="entry name" value="Insect_Ionotropic_Sensory_Rcpt"/>
</dbReference>
<organism evidence="10 11">
    <name type="scientific">Drosophila suzukii</name>
    <name type="common">Spotted-wing drosophila fruit fly</name>
    <dbReference type="NCBI Taxonomy" id="28584"/>
    <lineage>
        <taxon>Eukaryota</taxon>
        <taxon>Metazoa</taxon>
        <taxon>Ecdysozoa</taxon>
        <taxon>Arthropoda</taxon>
        <taxon>Hexapoda</taxon>
        <taxon>Insecta</taxon>
        <taxon>Pterygota</taxon>
        <taxon>Neoptera</taxon>
        <taxon>Endopterygota</taxon>
        <taxon>Diptera</taxon>
        <taxon>Brachycera</taxon>
        <taxon>Muscomorpha</taxon>
        <taxon>Ephydroidea</taxon>
        <taxon>Drosophilidae</taxon>
        <taxon>Drosophila</taxon>
        <taxon>Sophophora</taxon>
    </lineage>
</organism>
<feature type="signal peptide" evidence="9">
    <location>
        <begin position="1"/>
        <end position="16"/>
    </location>
</feature>
<keyword evidence="4 8" id="KW-1133">Transmembrane helix</keyword>
<feature type="transmembrane region" description="Helical" evidence="8">
    <location>
        <begin position="298"/>
        <end position="325"/>
    </location>
</feature>
<evidence type="ECO:0000256" key="5">
    <source>
        <dbReference type="ARBA" id="ARBA00023136"/>
    </source>
</evidence>
<keyword evidence="7" id="KW-0325">Glycoprotein</keyword>
<keyword evidence="10" id="KW-1185">Reference proteome</keyword>
<proteinExistence type="predicted"/>
<evidence type="ECO:0000313" key="10">
    <source>
        <dbReference type="Proteomes" id="UP001652628"/>
    </source>
</evidence>
<feature type="transmembrane region" description="Helical" evidence="8">
    <location>
        <begin position="551"/>
        <end position="574"/>
    </location>
</feature>
<dbReference type="PANTHER" id="PTHR42643">
    <property type="entry name" value="IONOTROPIC RECEPTOR 20A-RELATED"/>
    <property type="match status" value="1"/>
</dbReference>
<keyword evidence="2" id="KW-1003">Cell membrane</keyword>
<evidence type="ECO:0008006" key="12">
    <source>
        <dbReference type="Google" id="ProtNLM"/>
    </source>
</evidence>
<evidence type="ECO:0000256" key="7">
    <source>
        <dbReference type="ARBA" id="ARBA00023180"/>
    </source>
</evidence>
<feature type="chain" id="PRO_5045939859" description="Ionotropic receptor" evidence="9">
    <location>
        <begin position="17"/>
        <end position="587"/>
    </location>
</feature>
<keyword evidence="3 8" id="KW-0812">Transmembrane</keyword>
<evidence type="ECO:0000256" key="3">
    <source>
        <dbReference type="ARBA" id="ARBA00022692"/>
    </source>
</evidence>
<evidence type="ECO:0000256" key="9">
    <source>
        <dbReference type="SAM" id="SignalP"/>
    </source>
</evidence>
<dbReference type="RefSeq" id="XP_070851381.1">
    <property type="nucleotide sequence ID" value="XM_070995280.1"/>
</dbReference>
<reference evidence="11" key="1">
    <citation type="submission" date="2025-08" db="UniProtKB">
        <authorList>
            <consortium name="RefSeq"/>
        </authorList>
    </citation>
    <scope>IDENTIFICATION</scope>
</reference>
<evidence type="ECO:0000256" key="2">
    <source>
        <dbReference type="ARBA" id="ARBA00022475"/>
    </source>
</evidence>
<evidence type="ECO:0000256" key="6">
    <source>
        <dbReference type="ARBA" id="ARBA00023170"/>
    </source>
</evidence>
<name>A0ABM4TN40_DROSZ</name>